<keyword evidence="2" id="KW-1185">Reference proteome</keyword>
<protein>
    <submittedName>
        <fullName evidence="1">Uncharacterized protein</fullName>
    </submittedName>
</protein>
<accession>A0A822Z4T0</accession>
<gene>
    <name evidence="1" type="ORF">HUJ06_009116</name>
</gene>
<comment type="caution">
    <text evidence="1">The sequence shown here is derived from an EMBL/GenBank/DDBJ whole genome shotgun (WGS) entry which is preliminary data.</text>
</comment>
<organism evidence="1 2">
    <name type="scientific">Nelumbo nucifera</name>
    <name type="common">Sacred lotus</name>
    <dbReference type="NCBI Taxonomy" id="4432"/>
    <lineage>
        <taxon>Eukaryota</taxon>
        <taxon>Viridiplantae</taxon>
        <taxon>Streptophyta</taxon>
        <taxon>Embryophyta</taxon>
        <taxon>Tracheophyta</taxon>
        <taxon>Spermatophyta</taxon>
        <taxon>Magnoliopsida</taxon>
        <taxon>Proteales</taxon>
        <taxon>Nelumbonaceae</taxon>
        <taxon>Nelumbo</taxon>
    </lineage>
</organism>
<sequence length="88" mass="9799">MGGTGNRKCGSKGKKAASSLFSIFSIFKSKRPQIRDDAWEDRVRVYPSDGDKKNWVAEPGIDIKASVYIANFYKTHVSADPDCQTLNK</sequence>
<dbReference type="Proteomes" id="UP000607653">
    <property type="component" value="Unassembled WGS sequence"/>
</dbReference>
<evidence type="ECO:0000313" key="2">
    <source>
        <dbReference type="Proteomes" id="UP000607653"/>
    </source>
</evidence>
<proteinExistence type="predicted"/>
<dbReference type="AlphaFoldDB" id="A0A822Z4T0"/>
<reference evidence="1 2" key="1">
    <citation type="journal article" date="2020" name="Mol. Biol. Evol.">
        <title>Distinct Expression and Methylation Patterns for Genes with Different Fates following a Single Whole-Genome Duplication in Flowering Plants.</title>
        <authorList>
            <person name="Shi T."/>
            <person name="Rahmani R.S."/>
            <person name="Gugger P.F."/>
            <person name="Wang M."/>
            <person name="Li H."/>
            <person name="Zhang Y."/>
            <person name="Li Z."/>
            <person name="Wang Q."/>
            <person name="Van de Peer Y."/>
            <person name="Marchal K."/>
            <person name="Chen J."/>
        </authorList>
    </citation>
    <scope>NUCLEOTIDE SEQUENCE [LARGE SCALE GENOMIC DNA]</scope>
    <source>
        <tissue evidence="1">Leaf</tissue>
    </source>
</reference>
<name>A0A822Z4T0_NELNU</name>
<dbReference type="EMBL" id="DUZY01000004">
    <property type="protein sequence ID" value="DAD38475.1"/>
    <property type="molecule type" value="Genomic_DNA"/>
</dbReference>
<evidence type="ECO:0000313" key="1">
    <source>
        <dbReference type="EMBL" id="DAD38475.1"/>
    </source>
</evidence>
<dbReference type="PANTHER" id="PTHR33511">
    <property type="entry name" value="OS06G0632400 PROTEIN"/>
    <property type="match status" value="1"/>
</dbReference>